<comment type="similarity">
    <text evidence="1">Belongs to the EamA transporter family.</text>
</comment>
<organism evidence="2 3">
    <name type="scientific">Streptomyces albus</name>
    <dbReference type="NCBI Taxonomy" id="1888"/>
    <lineage>
        <taxon>Bacteria</taxon>
        <taxon>Bacillati</taxon>
        <taxon>Actinomycetota</taxon>
        <taxon>Actinomycetes</taxon>
        <taxon>Kitasatosporales</taxon>
        <taxon>Streptomycetaceae</taxon>
        <taxon>Streptomyces</taxon>
    </lineage>
</organism>
<name>A0A6C1BZ84_9ACTN</name>
<dbReference type="EMBL" id="RCIY01000076">
    <property type="protein sequence ID" value="TGG79673.1"/>
    <property type="molecule type" value="Genomic_DNA"/>
</dbReference>
<dbReference type="Proteomes" id="UP000298111">
    <property type="component" value="Unassembled WGS sequence"/>
</dbReference>
<dbReference type="InterPro" id="IPR000620">
    <property type="entry name" value="EamA_dom"/>
</dbReference>
<dbReference type="SUPFAM" id="SSF103481">
    <property type="entry name" value="Multidrug resistance efflux transporter EmrE"/>
    <property type="match status" value="1"/>
</dbReference>
<comment type="caution">
    <text evidence="2">The sequence shown here is derived from an EMBL/GenBank/DDBJ whole genome shotgun (WGS) entry which is preliminary data.</text>
</comment>
<dbReference type="InterPro" id="IPR037185">
    <property type="entry name" value="EmrE-like"/>
</dbReference>
<evidence type="ECO:0000313" key="2">
    <source>
        <dbReference type="EMBL" id="TGG79673.1"/>
    </source>
</evidence>
<accession>A0A6C1BZ84</accession>
<reference evidence="2 3" key="1">
    <citation type="submission" date="2018-10" db="EMBL/GenBank/DDBJ databases">
        <title>Isolation of pseudouridimycin from Streptomyces albus DSM 40763.</title>
        <authorList>
            <person name="Rosenqvist P."/>
            <person name="Metsae-Ketelae M."/>
            <person name="Virta P."/>
        </authorList>
    </citation>
    <scope>NUCLEOTIDE SEQUENCE [LARGE SCALE GENOMIC DNA]</scope>
    <source>
        <strain evidence="2 3">DSM 40763</strain>
    </source>
</reference>
<evidence type="ECO:0000256" key="1">
    <source>
        <dbReference type="ARBA" id="ARBA00007362"/>
    </source>
</evidence>
<proteinExistence type="inferred from homology"/>
<dbReference type="AlphaFoldDB" id="A0A6C1BZ84"/>
<dbReference type="GeneID" id="75185792"/>
<sequence length="319" mass="31779">MTRLPAPALMLASVLSIQFGQAVGKQLAGAVGAPGAVALRLGLAALVLLLLHRPSLPRGRAETVSVLGLGTAIAGMNLIYPALLFLPLGLASALQLLGPVTLALCTSRRLRDAGFAALAGCGVWLFHAPGDVRMPLPGVLLALAAGISMAGYLLLSKRTGDRTTGGGPLALAVTWAALLTVPFGVADQGTALLAPRILATGLVVAVLSAVGPYSLELAALRRLPARTVSVLTSLEPASAGLAGVLVLGEHLALTQWAALGCVGVASTGAVSSAPRSTGGPDRGRRLPKGAGAEAGRCRDALPAGPDTAAEGRGGSAPRP</sequence>
<dbReference type="GO" id="GO:0016020">
    <property type="term" value="C:membrane"/>
    <property type="evidence" value="ECO:0007669"/>
    <property type="project" value="InterPro"/>
</dbReference>
<gene>
    <name evidence="2" type="ORF">D8771_23330</name>
</gene>
<protein>
    <submittedName>
        <fullName evidence="2">EamA family transporter</fullName>
    </submittedName>
</protein>
<evidence type="ECO:0000313" key="3">
    <source>
        <dbReference type="Proteomes" id="UP000298111"/>
    </source>
</evidence>
<dbReference type="Pfam" id="PF00892">
    <property type="entry name" value="EamA"/>
    <property type="match status" value="1"/>
</dbReference>
<dbReference type="RefSeq" id="WP_033229543.1">
    <property type="nucleotide sequence ID" value="NZ_BBQG01000013.1"/>
</dbReference>